<gene>
    <name evidence="1" type="ORF">EYF80_056638</name>
</gene>
<proteinExistence type="predicted"/>
<sequence length="63" mass="6725">MEYKCTGRAPVMGPAHVEVGICIAEEEEEGLTVELAEGATAPGRRRLASAARRGRISGRLTSR</sequence>
<organism evidence="1 2">
    <name type="scientific">Liparis tanakae</name>
    <name type="common">Tanaka's snailfish</name>
    <dbReference type="NCBI Taxonomy" id="230148"/>
    <lineage>
        <taxon>Eukaryota</taxon>
        <taxon>Metazoa</taxon>
        <taxon>Chordata</taxon>
        <taxon>Craniata</taxon>
        <taxon>Vertebrata</taxon>
        <taxon>Euteleostomi</taxon>
        <taxon>Actinopterygii</taxon>
        <taxon>Neopterygii</taxon>
        <taxon>Teleostei</taxon>
        <taxon>Neoteleostei</taxon>
        <taxon>Acanthomorphata</taxon>
        <taxon>Eupercaria</taxon>
        <taxon>Perciformes</taxon>
        <taxon>Cottioidei</taxon>
        <taxon>Cottales</taxon>
        <taxon>Liparidae</taxon>
        <taxon>Liparis</taxon>
    </lineage>
</organism>
<dbReference type="AlphaFoldDB" id="A0A4Z2EWK6"/>
<name>A0A4Z2EWK6_9TELE</name>
<evidence type="ECO:0000313" key="1">
    <source>
        <dbReference type="EMBL" id="TNN33199.1"/>
    </source>
</evidence>
<comment type="caution">
    <text evidence="1">The sequence shown here is derived from an EMBL/GenBank/DDBJ whole genome shotgun (WGS) entry which is preliminary data.</text>
</comment>
<keyword evidence="2" id="KW-1185">Reference proteome</keyword>
<reference evidence="1 2" key="1">
    <citation type="submission" date="2019-03" db="EMBL/GenBank/DDBJ databases">
        <title>First draft genome of Liparis tanakae, snailfish: a comprehensive survey of snailfish specific genes.</title>
        <authorList>
            <person name="Kim W."/>
            <person name="Song I."/>
            <person name="Jeong J.-H."/>
            <person name="Kim D."/>
            <person name="Kim S."/>
            <person name="Ryu S."/>
            <person name="Song J.Y."/>
            <person name="Lee S.K."/>
        </authorList>
    </citation>
    <scope>NUCLEOTIDE SEQUENCE [LARGE SCALE GENOMIC DNA]</scope>
    <source>
        <tissue evidence="1">Muscle</tissue>
    </source>
</reference>
<dbReference type="EMBL" id="SRLO01002319">
    <property type="protein sequence ID" value="TNN33199.1"/>
    <property type="molecule type" value="Genomic_DNA"/>
</dbReference>
<dbReference type="Proteomes" id="UP000314294">
    <property type="component" value="Unassembled WGS sequence"/>
</dbReference>
<accession>A0A4Z2EWK6</accession>
<evidence type="ECO:0000313" key="2">
    <source>
        <dbReference type="Proteomes" id="UP000314294"/>
    </source>
</evidence>
<protein>
    <submittedName>
        <fullName evidence="1">Uncharacterized protein</fullName>
    </submittedName>
</protein>